<dbReference type="OrthoDB" id="366726at2"/>
<gene>
    <name evidence="3" type="ORF">CTB96_15715</name>
</gene>
<dbReference type="GO" id="GO:0030976">
    <property type="term" value="F:thiamine pyrophosphate binding"/>
    <property type="evidence" value="ECO:0007669"/>
    <property type="project" value="TreeGrafter"/>
</dbReference>
<dbReference type="Proteomes" id="UP000246722">
    <property type="component" value="Unassembled WGS sequence"/>
</dbReference>
<dbReference type="GO" id="GO:0030975">
    <property type="term" value="F:thiamine binding"/>
    <property type="evidence" value="ECO:0007669"/>
    <property type="project" value="TreeGrafter"/>
</dbReference>
<dbReference type="Pfam" id="PF13343">
    <property type="entry name" value="SBP_bac_6"/>
    <property type="match status" value="1"/>
</dbReference>
<organism evidence="3 4">
    <name type="scientific">Cryobacterium arcticum</name>
    <dbReference type="NCBI Taxonomy" id="670052"/>
    <lineage>
        <taxon>Bacteria</taxon>
        <taxon>Bacillati</taxon>
        <taxon>Actinomycetota</taxon>
        <taxon>Actinomycetes</taxon>
        <taxon>Micrococcales</taxon>
        <taxon>Microbacteriaceae</taxon>
        <taxon>Cryobacterium</taxon>
    </lineage>
</organism>
<dbReference type="GO" id="GO:0015888">
    <property type="term" value="P:thiamine transport"/>
    <property type="evidence" value="ECO:0007669"/>
    <property type="project" value="TreeGrafter"/>
</dbReference>
<dbReference type="AlphaFoldDB" id="A0A317ZNQ0"/>
<dbReference type="SUPFAM" id="SSF53850">
    <property type="entry name" value="Periplasmic binding protein-like II"/>
    <property type="match status" value="1"/>
</dbReference>
<evidence type="ECO:0000313" key="4">
    <source>
        <dbReference type="Proteomes" id="UP000246722"/>
    </source>
</evidence>
<sequence length="419" mass="43369">MPGDTRRSRAVQELGGTRTFPASSLSATGYPAPELFTTEEPLPTTRTLAATIAATAIVALTLTGCSGAADASGTAGAVDAATATDVSAFGDLAGLEAAAIEEGALNVIALPRDWANYGAVLDLFAEKYPEITITEAAPDGSSAEEIQAAENLAGQDTAPDVFDLGLAVALSSTDQFAPYQVASWSDIPDALKEESGLFVGDYGGYMAVGYDPDAVPAPKELSDLLGDEYKGKVAINGDPTQAGAAFAAVGMAAVQNDGSVDDFQAGIDFFSELNAAGNFVKIDPTPATIASGETPVVFDWDYLNVGYGTQLEGERNWEVVVFPGTGYAGYYNQAINKDAPHPAAARLWQEFLYSDDAQNLWLAGGARPVLAEAMAEAGTIDTDLFDALPVVPDETVVPTADQSEAAATLLGEKWAAAVQ</sequence>
<comment type="caution">
    <text evidence="3">The sequence shown here is derived from an EMBL/GenBank/DDBJ whole genome shotgun (WGS) entry which is preliminary data.</text>
</comment>
<dbReference type="PANTHER" id="PTHR30006">
    <property type="entry name" value="THIAMINE-BINDING PERIPLASMIC PROTEIN-RELATED"/>
    <property type="match status" value="1"/>
</dbReference>
<dbReference type="GO" id="GO:0030288">
    <property type="term" value="C:outer membrane-bounded periplasmic space"/>
    <property type="evidence" value="ECO:0007669"/>
    <property type="project" value="TreeGrafter"/>
</dbReference>
<keyword evidence="1" id="KW-0732">Signal</keyword>
<keyword evidence="4" id="KW-1185">Reference proteome</keyword>
<dbReference type="EMBL" id="QHLY01000012">
    <property type="protein sequence ID" value="PXA68086.1"/>
    <property type="molecule type" value="Genomic_DNA"/>
</dbReference>
<dbReference type="Gene3D" id="3.40.190.10">
    <property type="entry name" value="Periplasmic binding protein-like II"/>
    <property type="match status" value="2"/>
</dbReference>
<protein>
    <submittedName>
        <fullName evidence="3">ABC transporter substrate-binding protein</fullName>
    </submittedName>
</protein>
<evidence type="ECO:0000256" key="2">
    <source>
        <dbReference type="SAM" id="MobiDB-lite"/>
    </source>
</evidence>
<name>A0A317ZNQ0_9MICO</name>
<evidence type="ECO:0000256" key="1">
    <source>
        <dbReference type="ARBA" id="ARBA00022729"/>
    </source>
</evidence>
<evidence type="ECO:0000313" key="3">
    <source>
        <dbReference type="EMBL" id="PXA68086.1"/>
    </source>
</evidence>
<reference evidence="3 4" key="1">
    <citation type="submission" date="2018-05" db="EMBL/GenBank/DDBJ databases">
        <title>Genetic diversity of glacier-inhabiting Cryobacterium bacteria in China and description of Cryobacterium mengkeensis sp. nov. and Arthrobacter glacialis sp. nov.</title>
        <authorList>
            <person name="Liu Q."/>
            <person name="Xin Y.-H."/>
        </authorList>
    </citation>
    <scope>NUCLEOTIDE SEQUENCE [LARGE SCALE GENOMIC DNA]</scope>
    <source>
        <strain evidence="3 4">SK-1</strain>
    </source>
</reference>
<feature type="region of interest" description="Disordered" evidence="2">
    <location>
        <begin position="1"/>
        <end position="26"/>
    </location>
</feature>
<proteinExistence type="predicted"/>
<accession>A0A317ZNQ0</accession>
<dbReference type="PANTHER" id="PTHR30006:SF2">
    <property type="entry name" value="ABC TRANSPORTER SUBSTRATE-BINDING PROTEIN"/>
    <property type="match status" value="1"/>
</dbReference>